<gene>
    <name evidence="1" type="ORF">L9F63_008874</name>
</gene>
<evidence type="ECO:0000313" key="2">
    <source>
        <dbReference type="Proteomes" id="UP001233999"/>
    </source>
</evidence>
<organism evidence="1 2">
    <name type="scientific">Diploptera punctata</name>
    <name type="common">Pacific beetle cockroach</name>
    <dbReference type="NCBI Taxonomy" id="6984"/>
    <lineage>
        <taxon>Eukaryota</taxon>
        <taxon>Metazoa</taxon>
        <taxon>Ecdysozoa</taxon>
        <taxon>Arthropoda</taxon>
        <taxon>Hexapoda</taxon>
        <taxon>Insecta</taxon>
        <taxon>Pterygota</taxon>
        <taxon>Neoptera</taxon>
        <taxon>Polyneoptera</taxon>
        <taxon>Dictyoptera</taxon>
        <taxon>Blattodea</taxon>
        <taxon>Blaberoidea</taxon>
        <taxon>Blaberidae</taxon>
        <taxon>Diplopterinae</taxon>
        <taxon>Diploptera</taxon>
    </lineage>
</organism>
<comment type="caution">
    <text evidence="1">The sequence shown here is derived from an EMBL/GenBank/DDBJ whole genome shotgun (WGS) entry which is preliminary data.</text>
</comment>
<protein>
    <submittedName>
        <fullName evidence="1">Uncharacterized protein</fullName>
    </submittedName>
</protein>
<proteinExistence type="predicted"/>
<keyword evidence="2" id="KW-1185">Reference proteome</keyword>
<reference evidence="1" key="2">
    <citation type="submission" date="2023-05" db="EMBL/GenBank/DDBJ databases">
        <authorList>
            <person name="Fouks B."/>
        </authorList>
    </citation>
    <scope>NUCLEOTIDE SEQUENCE</scope>
    <source>
        <strain evidence="1">Stay&amp;Tobe</strain>
        <tissue evidence="1">Testes</tissue>
    </source>
</reference>
<feature type="non-terminal residue" evidence="1">
    <location>
        <position position="92"/>
    </location>
</feature>
<evidence type="ECO:0000313" key="1">
    <source>
        <dbReference type="EMBL" id="KAJ9573750.1"/>
    </source>
</evidence>
<sequence>WFHGIINREFVLPEASHACVGRLRHSYYYKSQNVVFFWLLACSRKRQRQTKTDHALLVSDGIKLLVASCRYRNEYQAYVERKRGSFDLLQPQ</sequence>
<dbReference type="EMBL" id="JASPKZ010010683">
    <property type="protein sequence ID" value="KAJ9573750.1"/>
    <property type="molecule type" value="Genomic_DNA"/>
</dbReference>
<dbReference type="AlphaFoldDB" id="A0AAD7Z4W4"/>
<feature type="non-terminal residue" evidence="1">
    <location>
        <position position="1"/>
    </location>
</feature>
<reference evidence="1" key="1">
    <citation type="journal article" date="2023" name="IScience">
        <title>Live-bearing cockroach genome reveals convergent evolutionary mechanisms linked to viviparity in insects and beyond.</title>
        <authorList>
            <person name="Fouks B."/>
            <person name="Harrison M.C."/>
            <person name="Mikhailova A.A."/>
            <person name="Marchal E."/>
            <person name="English S."/>
            <person name="Carruthers M."/>
            <person name="Jennings E.C."/>
            <person name="Chiamaka E.L."/>
            <person name="Frigard R.A."/>
            <person name="Pippel M."/>
            <person name="Attardo G.M."/>
            <person name="Benoit J.B."/>
            <person name="Bornberg-Bauer E."/>
            <person name="Tobe S.S."/>
        </authorList>
    </citation>
    <scope>NUCLEOTIDE SEQUENCE</scope>
    <source>
        <strain evidence="1">Stay&amp;Tobe</strain>
    </source>
</reference>
<dbReference type="Proteomes" id="UP001233999">
    <property type="component" value="Unassembled WGS sequence"/>
</dbReference>
<accession>A0AAD7Z4W4</accession>
<name>A0AAD7Z4W4_DIPPU</name>